<dbReference type="PATRIC" id="fig|1280949.3.peg.2084"/>
<proteinExistence type="inferred from homology"/>
<dbReference type="InterPro" id="IPR042188">
    <property type="entry name" value="MmgE/PrpD_sf_2"/>
</dbReference>
<evidence type="ECO:0000313" key="5">
    <source>
        <dbReference type="Proteomes" id="UP000027446"/>
    </source>
</evidence>
<dbReference type="Gene3D" id="1.10.4100.10">
    <property type="entry name" value="2-methylcitrate dehydratase PrpD"/>
    <property type="match status" value="1"/>
</dbReference>
<comment type="caution">
    <text evidence="4">The sequence shown here is derived from an EMBL/GenBank/DDBJ whole genome shotgun (WGS) entry which is preliminary data.</text>
</comment>
<accession>A0A069E7F5</accession>
<dbReference type="GO" id="GO:0016829">
    <property type="term" value="F:lyase activity"/>
    <property type="evidence" value="ECO:0007669"/>
    <property type="project" value="InterPro"/>
</dbReference>
<name>A0A069E7F5_9PROT</name>
<evidence type="ECO:0000259" key="2">
    <source>
        <dbReference type="Pfam" id="PF03972"/>
    </source>
</evidence>
<reference evidence="4 5" key="1">
    <citation type="journal article" date="2014" name="Antonie Van Leeuwenhoek">
        <title>Hyphomonas beringensis sp. nov. and Hyphomonas chukchiensis sp. nov., isolated from surface seawater of the Bering Sea and Chukchi Sea.</title>
        <authorList>
            <person name="Li C."/>
            <person name="Lai Q."/>
            <person name="Li G."/>
            <person name="Dong C."/>
            <person name="Wang J."/>
            <person name="Liao Y."/>
            <person name="Shao Z."/>
        </authorList>
    </citation>
    <scope>NUCLEOTIDE SEQUENCE [LARGE SCALE GENOMIC DNA]</scope>
    <source>
        <strain evidence="4 5">MHS-3</strain>
    </source>
</reference>
<dbReference type="EMBL" id="ARYH01000001">
    <property type="protein sequence ID" value="KCZ86048.1"/>
    <property type="molecule type" value="Genomic_DNA"/>
</dbReference>
<keyword evidence="5" id="KW-1185">Reference proteome</keyword>
<dbReference type="AlphaFoldDB" id="A0A069E7F5"/>
<dbReference type="InterPro" id="IPR042183">
    <property type="entry name" value="MmgE/PrpD_sf_1"/>
</dbReference>
<evidence type="ECO:0000259" key="3">
    <source>
        <dbReference type="Pfam" id="PF19305"/>
    </source>
</evidence>
<dbReference type="STRING" id="1280949.HAD_10185"/>
<dbReference type="Gene3D" id="3.30.1330.120">
    <property type="entry name" value="2-methylcitrate dehydratase PrpD"/>
    <property type="match status" value="1"/>
</dbReference>
<dbReference type="RefSeq" id="WP_051596112.1">
    <property type="nucleotide sequence ID" value="NZ_ARYH01000001.1"/>
</dbReference>
<organism evidence="4 5">
    <name type="scientific">Hyphomonas adhaerens MHS-3</name>
    <dbReference type="NCBI Taxonomy" id="1280949"/>
    <lineage>
        <taxon>Bacteria</taxon>
        <taxon>Pseudomonadati</taxon>
        <taxon>Pseudomonadota</taxon>
        <taxon>Alphaproteobacteria</taxon>
        <taxon>Hyphomonadales</taxon>
        <taxon>Hyphomonadaceae</taxon>
        <taxon>Hyphomonas</taxon>
    </lineage>
</organism>
<dbReference type="InterPro" id="IPR045337">
    <property type="entry name" value="MmgE_PrpD_C"/>
</dbReference>
<dbReference type="Pfam" id="PF03972">
    <property type="entry name" value="MmgE_PrpD_N"/>
    <property type="match status" value="1"/>
</dbReference>
<evidence type="ECO:0000313" key="4">
    <source>
        <dbReference type="EMBL" id="KCZ86048.1"/>
    </source>
</evidence>
<protein>
    <submittedName>
        <fullName evidence="4">MmgE/PrpD family protein</fullName>
    </submittedName>
</protein>
<feature type="domain" description="MmgE/PrpD N-terminal" evidence="2">
    <location>
        <begin position="8"/>
        <end position="244"/>
    </location>
</feature>
<dbReference type="eggNOG" id="COG2079">
    <property type="taxonomic scope" value="Bacteria"/>
</dbReference>
<dbReference type="OrthoDB" id="9795089at2"/>
<dbReference type="Pfam" id="PF19305">
    <property type="entry name" value="MmgE_PrpD_C"/>
    <property type="match status" value="1"/>
</dbReference>
<dbReference type="SUPFAM" id="SSF103378">
    <property type="entry name" value="2-methylcitrate dehydratase PrpD"/>
    <property type="match status" value="1"/>
</dbReference>
<dbReference type="Proteomes" id="UP000027446">
    <property type="component" value="Unassembled WGS sequence"/>
</dbReference>
<dbReference type="PANTHER" id="PTHR16943:SF8">
    <property type="entry name" value="2-METHYLCITRATE DEHYDRATASE"/>
    <property type="match status" value="1"/>
</dbReference>
<dbReference type="PANTHER" id="PTHR16943">
    <property type="entry name" value="2-METHYLCITRATE DEHYDRATASE-RELATED"/>
    <property type="match status" value="1"/>
</dbReference>
<gene>
    <name evidence="4" type="ORF">HAD_10185</name>
</gene>
<feature type="domain" description="MmgE/PrpD C-terminal" evidence="3">
    <location>
        <begin position="267"/>
        <end position="425"/>
    </location>
</feature>
<dbReference type="InterPro" id="IPR036148">
    <property type="entry name" value="MmgE/PrpD_sf"/>
</dbReference>
<dbReference type="InterPro" id="IPR045336">
    <property type="entry name" value="MmgE_PrpD_N"/>
</dbReference>
<dbReference type="InterPro" id="IPR005656">
    <property type="entry name" value="MmgE_PrpD"/>
</dbReference>
<sequence>MIQQELTEAIATIAASYQHRDFPDDVELLGRLVVLDNIGCTIRGTRSSLVQLMAEELFECSIDALPLLSGQLNGSLNNRAMLHAAAAHAIDFDDTLVPAMSAHAGSAVVSASLQLACELRASGPDLITAVVAGYETAARVGALLHPDHYLLGFHPTATVGVFGAAAAAGQLLKLDSTKARAALGLAATQACGLKCTFGTMAKPYNAAHAASSGLLAARLVARGFTAPLNALEIEKGYLSMFFGLTEGERKVENPGIFRIRDNAFKFHAACHATHPMIEALHAVVAEHAFDVHRIARVDVSTTPLSLRTASVGEPKSGLEGKFSFPHVAALVLAGRDTASDESYSQAAVEDKTLSFLRPLVHANETGTDTFKTSVSISMLDGGHYESSFDFRDLMSNVETVSRRVGTKFLSNAWHAVGHEKAERLRSGIMNLSDASDVRDLLAVK</sequence>
<comment type="similarity">
    <text evidence="1">Belongs to the PrpD family.</text>
</comment>
<evidence type="ECO:0000256" key="1">
    <source>
        <dbReference type="ARBA" id="ARBA00006174"/>
    </source>
</evidence>